<gene>
    <name evidence="1" type="ORF">L195_g036300</name>
</gene>
<evidence type="ECO:0000313" key="2">
    <source>
        <dbReference type="Proteomes" id="UP000236291"/>
    </source>
</evidence>
<name>A0A2K3LP73_TRIPR</name>
<organism evidence="1 2">
    <name type="scientific">Trifolium pratense</name>
    <name type="common">Red clover</name>
    <dbReference type="NCBI Taxonomy" id="57577"/>
    <lineage>
        <taxon>Eukaryota</taxon>
        <taxon>Viridiplantae</taxon>
        <taxon>Streptophyta</taxon>
        <taxon>Embryophyta</taxon>
        <taxon>Tracheophyta</taxon>
        <taxon>Spermatophyta</taxon>
        <taxon>Magnoliopsida</taxon>
        <taxon>eudicotyledons</taxon>
        <taxon>Gunneridae</taxon>
        <taxon>Pentapetalae</taxon>
        <taxon>rosids</taxon>
        <taxon>fabids</taxon>
        <taxon>Fabales</taxon>
        <taxon>Fabaceae</taxon>
        <taxon>Papilionoideae</taxon>
        <taxon>50 kb inversion clade</taxon>
        <taxon>NPAAA clade</taxon>
        <taxon>Hologalegina</taxon>
        <taxon>IRL clade</taxon>
        <taxon>Trifolieae</taxon>
        <taxon>Trifolium</taxon>
    </lineage>
</organism>
<dbReference type="AlphaFoldDB" id="A0A2K3LP73"/>
<feature type="non-terminal residue" evidence="1">
    <location>
        <position position="1"/>
    </location>
</feature>
<reference evidence="1 2" key="1">
    <citation type="journal article" date="2014" name="Am. J. Bot.">
        <title>Genome assembly and annotation for red clover (Trifolium pratense; Fabaceae).</title>
        <authorList>
            <person name="Istvanek J."/>
            <person name="Jaros M."/>
            <person name="Krenek A."/>
            <person name="Repkova J."/>
        </authorList>
    </citation>
    <scope>NUCLEOTIDE SEQUENCE [LARGE SCALE GENOMIC DNA]</scope>
    <source>
        <strain evidence="2">cv. Tatra</strain>
        <tissue evidence="1">Young leaves</tissue>
    </source>
</reference>
<dbReference type="Proteomes" id="UP000236291">
    <property type="component" value="Unassembled WGS sequence"/>
</dbReference>
<proteinExistence type="predicted"/>
<accession>A0A2K3LP73</accession>
<protein>
    <submittedName>
        <fullName evidence="1">Uncharacterized protein</fullName>
    </submittedName>
</protein>
<sequence length="56" mass="6306">GQNGNKTMAKRGLACKGKEEEGKIVFSKCWKNKFLTKETLGASRDYSSWEQFASKC</sequence>
<reference evidence="1 2" key="2">
    <citation type="journal article" date="2017" name="Front. Plant Sci.">
        <title>Gene Classification and Mining of Molecular Markers Useful in Red Clover (Trifolium pratense) Breeding.</title>
        <authorList>
            <person name="Istvanek J."/>
            <person name="Dluhosova J."/>
            <person name="Dluhos P."/>
            <person name="Patkova L."/>
            <person name="Nedelnik J."/>
            <person name="Repkova J."/>
        </authorList>
    </citation>
    <scope>NUCLEOTIDE SEQUENCE [LARGE SCALE GENOMIC DNA]</scope>
    <source>
        <strain evidence="2">cv. Tatra</strain>
        <tissue evidence="1">Young leaves</tissue>
    </source>
</reference>
<comment type="caution">
    <text evidence="1">The sequence shown here is derived from an EMBL/GenBank/DDBJ whole genome shotgun (WGS) entry which is preliminary data.</text>
</comment>
<dbReference type="EMBL" id="ASHM01037698">
    <property type="protein sequence ID" value="PNX80303.1"/>
    <property type="molecule type" value="Genomic_DNA"/>
</dbReference>
<evidence type="ECO:0000313" key="1">
    <source>
        <dbReference type="EMBL" id="PNX80303.1"/>
    </source>
</evidence>